<dbReference type="Proteomes" id="UP001498398">
    <property type="component" value="Unassembled WGS sequence"/>
</dbReference>
<protein>
    <submittedName>
        <fullName evidence="1">Uncharacterized protein</fullName>
    </submittedName>
</protein>
<keyword evidence="2" id="KW-1185">Reference proteome</keyword>
<reference evidence="1 2" key="1">
    <citation type="submission" date="2024-01" db="EMBL/GenBank/DDBJ databases">
        <title>A draft genome for the cacao thread blight pathogen Marasmiellus scandens.</title>
        <authorList>
            <person name="Baruah I.K."/>
            <person name="Leung J."/>
            <person name="Bukari Y."/>
            <person name="Amoako-Attah I."/>
            <person name="Meinhardt L.W."/>
            <person name="Bailey B.A."/>
            <person name="Cohen S.P."/>
        </authorList>
    </citation>
    <scope>NUCLEOTIDE SEQUENCE [LARGE SCALE GENOMIC DNA]</scope>
    <source>
        <strain evidence="1 2">GH-19</strain>
    </source>
</reference>
<sequence length="731" mass="82918">MSASIDLGSLVREIRESISVVKDSQAREEQKINHAWFIVHRSLALNPALDYMQPPSGPMADTDFYKELYMADWTMSSIFHRLVGYDHFDRAGSLGDVGKRARIMMLLLWINGHRLNKDKVRMLVSTVIEDGLRSQGGSDHIPSESEVTTLYYVDSVIKSLADMIKTRVPLPEDCSPFAGSYFQECDEDRDLSREDLWGYKLSEDQRYNFDVRSNPACLLRPCAKVIVPETKLSLLLIQWSVHNFGLGKTASRAEDIDPKAFWNGDPPPEVDPRKLKDCFNKVLCGRYLDDSRSLRHSYHHDNIYPASSAVNSIPLHADCSCGKCRRAIKDLTQNIFPFHICYFKYIEEQNCGALEKTWKPKLEEAERWFENHITTHVRTTSTPLFKFDRDVSLGPCILDAANLIDIQIGSQLSDDDLLRLIILMKAISIVYPVAEPSTSPASHGCHVSLPGEIKAQDLGYIVCVPRPGQEDENILFCKGRWLSDAFVDCTGITAIYPTQQNKDITQPPPQQSILIDVGMKVYKFARVQMFPFDEERVPFDRPVSSQSNVKREGCRHVPEPDYNEQGKMEIKLVLSECSKELLDMLIQITYLGRIIETNWLPSVTYGMRCQHKDRLGHTDYSILTFENLIQLVPKAAEDAAEANSSSLGNMNSLVGLTGPGCTMEQGRMVFVQCTSHLADAMVILAASVRKKVYVLNRFQCLACAEHDMDEKRCTVGIIRYPRRFVCRRCMN</sequence>
<organism evidence="1 2">
    <name type="scientific">Marasmiellus scandens</name>
    <dbReference type="NCBI Taxonomy" id="2682957"/>
    <lineage>
        <taxon>Eukaryota</taxon>
        <taxon>Fungi</taxon>
        <taxon>Dikarya</taxon>
        <taxon>Basidiomycota</taxon>
        <taxon>Agaricomycotina</taxon>
        <taxon>Agaricomycetes</taxon>
        <taxon>Agaricomycetidae</taxon>
        <taxon>Agaricales</taxon>
        <taxon>Marasmiineae</taxon>
        <taxon>Omphalotaceae</taxon>
        <taxon>Marasmiellus</taxon>
    </lineage>
</organism>
<proteinExistence type="predicted"/>
<evidence type="ECO:0000313" key="1">
    <source>
        <dbReference type="EMBL" id="KAK7444550.1"/>
    </source>
</evidence>
<accession>A0ABR1J2Y6</accession>
<name>A0ABR1J2Y6_9AGAR</name>
<comment type="caution">
    <text evidence="1">The sequence shown here is derived from an EMBL/GenBank/DDBJ whole genome shotgun (WGS) entry which is preliminary data.</text>
</comment>
<gene>
    <name evidence="1" type="ORF">VKT23_015228</name>
</gene>
<dbReference type="EMBL" id="JBANRG010000050">
    <property type="protein sequence ID" value="KAK7444550.1"/>
    <property type="molecule type" value="Genomic_DNA"/>
</dbReference>
<evidence type="ECO:0000313" key="2">
    <source>
        <dbReference type="Proteomes" id="UP001498398"/>
    </source>
</evidence>